<reference evidence="1" key="1">
    <citation type="journal article" date="2022" name="bioRxiv">
        <title>Sequencing and chromosome-scale assembly of the giantPleurodeles waltlgenome.</title>
        <authorList>
            <person name="Brown T."/>
            <person name="Elewa A."/>
            <person name="Iarovenko S."/>
            <person name="Subramanian E."/>
            <person name="Araus A.J."/>
            <person name="Petzold A."/>
            <person name="Susuki M."/>
            <person name="Suzuki K.-i.T."/>
            <person name="Hayashi T."/>
            <person name="Toyoda A."/>
            <person name="Oliveira C."/>
            <person name="Osipova E."/>
            <person name="Leigh N.D."/>
            <person name="Simon A."/>
            <person name="Yun M.H."/>
        </authorList>
    </citation>
    <scope>NUCLEOTIDE SEQUENCE</scope>
    <source>
        <strain evidence="1">20211129_DDA</strain>
        <tissue evidence="1">Liver</tissue>
    </source>
</reference>
<dbReference type="AlphaFoldDB" id="A0AAV7T7S7"/>
<accession>A0AAV7T7S7</accession>
<evidence type="ECO:0000313" key="2">
    <source>
        <dbReference type="Proteomes" id="UP001066276"/>
    </source>
</evidence>
<evidence type="ECO:0008006" key="3">
    <source>
        <dbReference type="Google" id="ProtNLM"/>
    </source>
</evidence>
<dbReference type="EMBL" id="JANPWB010000007">
    <property type="protein sequence ID" value="KAJ1172471.1"/>
    <property type="molecule type" value="Genomic_DNA"/>
</dbReference>
<sequence>MILLCAWPVRLEERAVFTAARAIVPAHHVRSALGLLLSCCGPSARPYFWHYGPTCSSSLQRSMHTPTRLKHDGSK</sequence>
<gene>
    <name evidence="1" type="ORF">NDU88_004318</name>
</gene>
<dbReference type="Proteomes" id="UP001066276">
    <property type="component" value="Chromosome 4_1"/>
</dbReference>
<name>A0AAV7T7S7_PLEWA</name>
<proteinExistence type="predicted"/>
<keyword evidence="2" id="KW-1185">Reference proteome</keyword>
<evidence type="ECO:0000313" key="1">
    <source>
        <dbReference type="EMBL" id="KAJ1172471.1"/>
    </source>
</evidence>
<comment type="caution">
    <text evidence="1">The sequence shown here is derived from an EMBL/GenBank/DDBJ whole genome shotgun (WGS) entry which is preliminary data.</text>
</comment>
<organism evidence="1 2">
    <name type="scientific">Pleurodeles waltl</name>
    <name type="common">Iberian ribbed newt</name>
    <dbReference type="NCBI Taxonomy" id="8319"/>
    <lineage>
        <taxon>Eukaryota</taxon>
        <taxon>Metazoa</taxon>
        <taxon>Chordata</taxon>
        <taxon>Craniata</taxon>
        <taxon>Vertebrata</taxon>
        <taxon>Euteleostomi</taxon>
        <taxon>Amphibia</taxon>
        <taxon>Batrachia</taxon>
        <taxon>Caudata</taxon>
        <taxon>Salamandroidea</taxon>
        <taxon>Salamandridae</taxon>
        <taxon>Pleurodelinae</taxon>
        <taxon>Pleurodeles</taxon>
    </lineage>
</organism>
<protein>
    <recommendedName>
        <fullName evidence="3">Secreted protein</fullName>
    </recommendedName>
</protein>